<feature type="transmembrane region" description="Helical" evidence="1">
    <location>
        <begin position="29"/>
        <end position="48"/>
    </location>
</feature>
<evidence type="ECO:0000313" key="3">
    <source>
        <dbReference type="Proteomes" id="UP000663918"/>
    </source>
</evidence>
<gene>
    <name evidence="2" type="ORF">IFJ75_05385</name>
</gene>
<feature type="transmembrane region" description="Helical" evidence="1">
    <location>
        <begin position="78"/>
        <end position="96"/>
    </location>
</feature>
<organism evidence="2 3">
    <name type="scientific">Brevundimonas goettingensis</name>
    <dbReference type="NCBI Taxonomy" id="2774190"/>
    <lineage>
        <taxon>Bacteria</taxon>
        <taxon>Pseudomonadati</taxon>
        <taxon>Pseudomonadota</taxon>
        <taxon>Alphaproteobacteria</taxon>
        <taxon>Caulobacterales</taxon>
        <taxon>Caulobacteraceae</taxon>
        <taxon>Brevundimonas</taxon>
    </lineage>
</organism>
<name>A0A975C3Q9_9CAUL</name>
<keyword evidence="1" id="KW-0472">Membrane</keyword>
<feature type="transmembrane region" description="Helical" evidence="1">
    <location>
        <begin position="54"/>
        <end position="73"/>
    </location>
</feature>
<dbReference type="EMBL" id="CP062222">
    <property type="protein sequence ID" value="QTC92327.1"/>
    <property type="molecule type" value="Genomic_DNA"/>
</dbReference>
<evidence type="ECO:0000256" key="1">
    <source>
        <dbReference type="SAM" id="Phobius"/>
    </source>
</evidence>
<feature type="transmembrane region" description="Helical" evidence="1">
    <location>
        <begin position="102"/>
        <end position="127"/>
    </location>
</feature>
<dbReference type="KEGG" id="bgoe:IFJ75_05385"/>
<reference evidence="2" key="1">
    <citation type="submission" date="2020-09" db="EMBL/GenBank/DDBJ databases">
        <title>Brevundimonas sp. LVF2 isolated from a puddle in Goettingen, Germany.</title>
        <authorList>
            <person name="Friedrich I."/>
            <person name="Klassen A."/>
            <person name="Hannes N."/>
            <person name="Schneider D."/>
            <person name="Hertel R."/>
            <person name="Daniel R."/>
        </authorList>
    </citation>
    <scope>NUCLEOTIDE SEQUENCE</scope>
    <source>
        <strain evidence="2">LVF2</strain>
    </source>
</reference>
<protein>
    <submittedName>
        <fullName evidence="2">Uncharacterized protein</fullName>
    </submittedName>
</protein>
<dbReference type="AlphaFoldDB" id="A0A975C3Q9"/>
<dbReference type="Proteomes" id="UP000663918">
    <property type="component" value="Chromosome"/>
</dbReference>
<sequence>MNLLQYLLMAPTVLVLAGLLWFGQREDRLGAAVFVSAILAPPLLEPLVIGNIRWGLGLMSIGLLASLIALVVVSRRWWIIAAAGFQVAATSSYAIALAQPDLLIWTGVSLRLVLWMLQMVACGFGIAEALSARRQTRSHFRAKARPLSTEYHP</sequence>
<accession>A0A975C3Q9</accession>
<proteinExistence type="predicted"/>
<keyword evidence="1" id="KW-1133">Transmembrane helix</keyword>
<keyword evidence="1" id="KW-0812">Transmembrane</keyword>
<evidence type="ECO:0000313" key="2">
    <source>
        <dbReference type="EMBL" id="QTC92327.1"/>
    </source>
</evidence>
<keyword evidence="3" id="KW-1185">Reference proteome</keyword>
<feature type="transmembrane region" description="Helical" evidence="1">
    <location>
        <begin position="6"/>
        <end position="22"/>
    </location>
</feature>